<keyword evidence="2" id="KW-1185">Reference proteome</keyword>
<dbReference type="EMBL" id="BGZK01000068">
    <property type="protein sequence ID" value="GBP15017.1"/>
    <property type="molecule type" value="Genomic_DNA"/>
</dbReference>
<evidence type="ECO:0000313" key="1">
    <source>
        <dbReference type="EMBL" id="GBP15017.1"/>
    </source>
</evidence>
<name>A0A4C1TN80_EUMVA</name>
<accession>A0A4C1TN80</accession>
<dbReference type="Proteomes" id="UP000299102">
    <property type="component" value="Unassembled WGS sequence"/>
</dbReference>
<gene>
    <name evidence="1" type="ORF">EVAR_6661_1</name>
</gene>
<reference evidence="1 2" key="1">
    <citation type="journal article" date="2019" name="Commun. Biol.">
        <title>The bagworm genome reveals a unique fibroin gene that provides high tensile strength.</title>
        <authorList>
            <person name="Kono N."/>
            <person name="Nakamura H."/>
            <person name="Ohtoshi R."/>
            <person name="Tomita M."/>
            <person name="Numata K."/>
            <person name="Arakawa K."/>
        </authorList>
    </citation>
    <scope>NUCLEOTIDE SEQUENCE [LARGE SCALE GENOMIC DNA]</scope>
</reference>
<sequence length="111" mass="11993">MNKFAILSRVLQLGAVGERGAVGRRRRGGRIAESGAIKNGHRPVHGIAKKGIWVIVGTRDETISSAARTQRSPLAGRRLADGAAVDVCNFRYQRLVDTDALIADNTWMATP</sequence>
<protein>
    <submittedName>
        <fullName evidence="1">Uncharacterized protein</fullName>
    </submittedName>
</protein>
<evidence type="ECO:0000313" key="2">
    <source>
        <dbReference type="Proteomes" id="UP000299102"/>
    </source>
</evidence>
<dbReference type="AlphaFoldDB" id="A0A4C1TN80"/>
<comment type="caution">
    <text evidence="1">The sequence shown here is derived from an EMBL/GenBank/DDBJ whole genome shotgun (WGS) entry which is preliminary data.</text>
</comment>
<proteinExistence type="predicted"/>
<organism evidence="1 2">
    <name type="scientific">Eumeta variegata</name>
    <name type="common">Bagworm moth</name>
    <name type="synonym">Eumeta japonica</name>
    <dbReference type="NCBI Taxonomy" id="151549"/>
    <lineage>
        <taxon>Eukaryota</taxon>
        <taxon>Metazoa</taxon>
        <taxon>Ecdysozoa</taxon>
        <taxon>Arthropoda</taxon>
        <taxon>Hexapoda</taxon>
        <taxon>Insecta</taxon>
        <taxon>Pterygota</taxon>
        <taxon>Neoptera</taxon>
        <taxon>Endopterygota</taxon>
        <taxon>Lepidoptera</taxon>
        <taxon>Glossata</taxon>
        <taxon>Ditrysia</taxon>
        <taxon>Tineoidea</taxon>
        <taxon>Psychidae</taxon>
        <taxon>Oiketicinae</taxon>
        <taxon>Eumeta</taxon>
    </lineage>
</organism>